<dbReference type="KEGG" id="rsz:108849065"/>
<feature type="compositionally biased region" description="Basic and acidic residues" evidence="1">
    <location>
        <begin position="49"/>
        <end position="66"/>
    </location>
</feature>
<proteinExistence type="predicted"/>
<protein>
    <submittedName>
        <fullName evidence="4">Uncharacterized protein LOC108849065 isoform X1</fullName>
    </submittedName>
</protein>
<dbReference type="PANTHER" id="PTHR47650">
    <property type="entry name" value="ZINC FINGER CCCH DOMAIN-CONTAINING PROTEIN 22"/>
    <property type="match status" value="1"/>
</dbReference>
<evidence type="ECO:0000259" key="2">
    <source>
        <dbReference type="PROSITE" id="PS50174"/>
    </source>
</evidence>
<dbReference type="PROSITE" id="PS50174">
    <property type="entry name" value="G_PATCH"/>
    <property type="match status" value="1"/>
</dbReference>
<organism evidence="3 4">
    <name type="scientific">Raphanus sativus</name>
    <name type="common">Radish</name>
    <name type="synonym">Raphanus raphanistrum var. sativus</name>
    <dbReference type="NCBI Taxonomy" id="3726"/>
    <lineage>
        <taxon>Eukaryota</taxon>
        <taxon>Viridiplantae</taxon>
        <taxon>Streptophyta</taxon>
        <taxon>Embryophyta</taxon>
        <taxon>Tracheophyta</taxon>
        <taxon>Spermatophyta</taxon>
        <taxon>Magnoliopsida</taxon>
        <taxon>eudicotyledons</taxon>
        <taxon>Gunneridae</taxon>
        <taxon>Pentapetalae</taxon>
        <taxon>rosids</taxon>
        <taxon>malvids</taxon>
        <taxon>Brassicales</taxon>
        <taxon>Brassicaceae</taxon>
        <taxon>Brassiceae</taxon>
        <taxon>Raphanus</taxon>
    </lineage>
</organism>
<dbReference type="PANTHER" id="PTHR47650:SF2">
    <property type="entry name" value="ZINC FINGER CCCH DOMAIN-CONTAINING PROTEIN 22"/>
    <property type="match status" value="1"/>
</dbReference>
<accession>A0A6J0N031</accession>
<dbReference type="InterPro" id="IPR000467">
    <property type="entry name" value="G_patch_dom"/>
</dbReference>
<name>A0A6J0N031_RAPSA</name>
<dbReference type="Proteomes" id="UP000504610">
    <property type="component" value="Chromosome 4"/>
</dbReference>
<dbReference type="GeneID" id="108849065"/>
<evidence type="ECO:0000313" key="3">
    <source>
        <dbReference type="Proteomes" id="UP000504610"/>
    </source>
</evidence>
<dbReference type="RefSeq" id="XP_018478070.1">
    <property type="nucleotide sequence ID" value="XM_018622568.2"/>
</dbReference>
<reference evidence="3" key="1">
    <citation type="journal article" date="2019" name="Database">
        <title>The radish genome database (RadishGD): an integrated information resource for radish genomics.</title>
        <authorList>
            <person name="Yu H.J."/>
            <person name="Baek S."/>
            <person name="Lee Y.J."/>
            <person name="Cho A."/>
            <person name="Mun J.H."/>
        </authorList>
    </citation>
    <scope>NUCLEOTIDE SEQUENCE [LARGE SCALE GENOMIC DNA]</scope>
    <source>
        <strain evidence="3">cv. WK10039</strain>
    </source>
</reference>
<sequence length="275" mass="29752">MAESRDPSERRKGERDDLSGDYNKGVEKGSAADDNKDRKGKRGISGIKGVEKGSAADDNKAEEKAADVIPQPASPDFTGISTTEEALSARFDSGKATADSQKEPVSFNRKIPAYLLKNPPAVDVNAGFESSGRVQDRSAWAVEAVSGRVEEVSGRGEAVSGRGETVSGRVQRARAFWIRAFAVARKLAAEFPPSKEKKKAPEKTKQQKNKYIPYLLGSRMMTSMGYVPGSGLGSQGQGRLEPLLPVVLPKTTGLEEAISVIKRSEDEKKKRKKQD</sequence>
<dbReference type="GO" id="GO:0003676">
    <property type="term" value="F:nucleic acid binding"/>
    <property type="evidence" value="ECO:0007669"/>
    <property type="project" value="InterPro"/>
</dbReference>
<feature type="region of interest" description="Disordered" evidence="1">
    <location>
        <begin position="1"/>
        <end position="86"/>
    </location>
</feature>
<dbReference type="OrthoDB" id="10388445at2759"/>
<evidence type="ECO:0000313" key="4">
    <source>
        <dbReference type="RefSeq" id="XP_018478070.1"/>
    </source>
</evidence>
<evidence type="ECO:0000256" key="1">
    <source>
        <dbReference type="SAM" id="MobiDB-lite"/>
    </source>
</evidence>
<keyword evidence="3" id="KW-1185">Reference proteome</keyword>
<dbReference type="AlphaFoldDB" id="A0A6J0N031"/>
<dbReference type="SMART" id="SM00443">
    <property type="entry name" value="G_patch"/>
    <property type="match status" value="1"/>
</dbReference>
<feature type="domain" description="G-patch" evidence="2">
    <location>
        <begin position="213"/>
        <end position="259"/>
    </location>
</feature>
<dbReference type="Pfam" id="PF01585">
    <property type="entry name" value="G-patch"/>
    <property type="match status" value="1"/>
</dbReference>
<feature type="compositionally biased region" description="Basic and acidic residues" evidence="1">
    <location>
        <begin position="1"/>
        <end position="37"/>
    </location>
</feature>
<reference evidence="4" key="2">
    <citation type="submission" date="2025-08" db="UniProtKB">
        <authorList>
            <consortium name="RefSeq"/>
        </authorList>
    </citation>
    <scope>IDENTIFICATION</scope>
    <source>
        <tissue evidence="4">Leaf</tissue>
    </source>
</reference>
<gene>
    <name evidence="4" type="primary">LOC108849065</name>
</gene>